<feature type="compositionally biased region" description="Polar residues" evidence="1">
    <location>
        <begin position="665"/>
        <end position="678"/>
    </location>
</feature>
<proteinExistence type="predicted"/>
<reference evidence="3 4" key="1">
    <citation type="submission" date="2017-06" db="EMBL/GenBank/DDBJ databases">
        <title>Neisseria chenwenguii sp. nov., isolated from the intestinal contents of Tibetan Plateau Pika in Yushu, Qinghai Province, China.</title>
        <authorList>
            <person name="Zhang G."/>
        </authorList>
    </citation>
    <scope>NUCLEOTIDE SEQUENCE [LARGE SCALE GENOMIC DNA]</scope>
    <source>
        <strain evidence="3 4">10023</strain>
    </source>
</reference>
<dbReference type="InterPro" id="IPR020012">
    <property type="entry name" value="LysM_FimV"/>
</dbReference>
<dbReference type="InterPro" id="IPR036779">
    <property type="entry name" value="LysM_dom_sf"/>
</dbReference>
<gene>
    <name evidence="3" type="ORF">BG910_07445</name>
</gene>
<dbReference type="NCBIfam" id="TIGR03504">
    <property type="entry name" value="FimV_Cterm"/>
    <property type="match status" value="1"/>
</dbReference>
<dbReference type="InterPro" id="IPR038440">
    <property type="entry name" value="FimV_C_sf"/>
</dbReference>
<feature type="region of interest" description="Disordered" evidence="1">
    <location>
        <begin position="250"/>
        <end position="333"/>
    </location>
</feature>
<feature type="compositionally biased region" description="Polar residues" evidence="1">
    <location>
        <begin position="129"/>
        <end position="138"/>
    </location>
</feature>
<dbReference type="Gene3D" id="1.20.58.2200">
    <property type="match status" value="1"/>
</dbReference>
<evidence type="ECO:0000313" key="3">
    <source>
        <dbReference type="EMBL" id="ASK27595.1"/>
    </source>
</evidence>
<feature type="region of interest" description="Disordered" evidence="1">
    <location>
        <begin position="659"/>
        <end position="678"/>
    </location>
</feature>
<dbReference type="Proteomes" id="UP000198238">
    <property type="component" value="Chromosome"/>
</dbReference>
<organism evidence="3 4">
    <name type="scientific">Neisseria chenwenguii</name>
    <dbReference type="NCBI Taxonomy" id="1853278"/>
    <lineage>
        <taxon>Bacteria</taxon>
        <taxon>Pseudomonadati</taxon>
        <taxon>Pseudomonadota</taxon>
        <taxon>Betaproteobacteria</taxon>
        <taxon>Neisseriales</taxon>
        <taxon>Neisseriaceae</taxon>
        <taxon>Neisseria</taxon>
    </lineage>
</organism>
<evidence type="ECO:0000313" key="4">
    <source>
        <dbReference type="Proteomes" id="UP000198238"/>
    </source>
</evidence>
<feature type="compositionally biased region" description="Low complexity" evidence="1">
    <location>
        <begin position="251"/>
        <end position="271"/>
    </location>
</feature>
<evidence type="ECO:0000256" key="1">
    <source>
        <dbReference type="SAM" id="MobiDB-lite"/>
    </source>
</evidence>
<dbReference type="CDD" id="cd00118">
    <property type="entry name" value="LysM"/>
    <property type="match status" value="1"/>
</dbReference>
<name>A0A220S324_9NEIS</name>
<feature type="compositionally biased region" description="Low complexity" evidence="1">
    <location>
        <begin position="292"/>
        <end position="333"/>
    </location>
</feature>
<dbReference type="RefSeq" id="WP_089036296.1">
    <property type="nucleotide sequence ID" value="NZ_CP022278.1"/>
</dbReference>
<protein>
    <submittedName>
        <fullName evidence="3">TspA protein</fullName>
    </submittedName>
</protein>
<dbReference type="KEGG" id="nei:BG910_07445"/>
<dbReference type="EMBL" id="CP022278">
    <property type="protein sequence ID" value="ASK27595.1"/>
    <property type="molecule type" value="Genomic_DNA"/>
</dbReference>
<feature type="signal peptide" evidence="2">
    <location>
        <begin position="1"/>
        <end position="24"/>
    </location>
</feature>
<feature type="region of interest" description="Disordered" evidence="1">
    <location>
        <begin position="129"/>
        <end position="166"/>
    </location>
</feature>
<keyword evidence="4" id="KW-1185">Reference proteome</keyword>
<evidence type="ECO:0000256" key="2">
    <source>
        <dbReference type="SAM" id="SignalP"/>
    </source>
</evidence>
<feature type="chain" id="PRO_5043624197" evidence="2">
    <location>
        <begin position="25"/>
        <end position="773"/>
    </location>
</feature>
<dbReference type="Gene3D" id="3.10.350.10">
    <property type="entry name" value="LysM domain"/>
    <property type="match status" value="1"/>
</dbReference>
<dbReference type="InterPro" id="IPR018392">
    <property type="entry name" value="LysM"/>
</dbReference>
<keyword evidence="2" id="KW-0732">Signal</keyword>
<dbReference type="NCBIfam" id="TIGR03505">
    <property type="entry name" value="FimV_core"/>
    <property type="match status" value="1"/>
</dbReference>
<feature type="compositionally biased region" description="Polar residues" evidence="1">
    <location>
        <begin position="278"/>
        <end position="291"/>
    </location>
</feature>
<dbReference type="AlphaFoldDB" id="A0A220S324"/>
<sequence>MKSHHKIKLIAASIALTASFGATAGLGGLNVRSNLGEPFSGSITVTGDEARALLNGGKASVSGNGLYTSVRKSGNNAIVNIRSSRPIQDPVLIFQVGVGSQSREYTAIIDPADYNGKSDGSTRRATRVENTADNNTDTAAPDTRSARTENARKAENRQQQKPRQPGRIVYGQRHLVQEGETLIGIATKIRPQGMTVVQTIHALVNANPKVFVNNNADFMLAGKVLNIPTGNELKRLAGRPSSMRIPAETMAQAQTPSAGASATQAQAVAQPKAEPQAPVQTQTGPTASTGNTASKTQPAAQTQAASAPAQTAAASAPAAAASEAPASMPSETAVTASPAASSAASVPAAEQSESGMWRWLLIGGGALIGLFVLSKILGNRKKDEPEAFAAEPKSATLVDEDEDEINVMPAEHESAFSGNSAFTDSKPTSAAAIGAATMAVATAAAAVAAKTAQTKKEDDSLTVEDDFNDDIFFNNIRTEPTGKQDDIRVDLNTLDTTQGDILSSAVTHDEETEKRRNLDWDTVESTESVYEPEPENQYARFDAVSTPVQTASTLFDEKAEAAETAAMPSETQAPASVEDSSWNFRDDQAAEAAAPAPADEPLEFTPFADAGPAAVETPAVDAEPEAVSIETFEAATPATAFAASDSLEAEIEKAETAFEAESEPFATQPSSTFALSDSDTFDGQPLQTAQLDETIEWDDLDVGNADSSGSSDAGFISESVGMTAPLEAKYELAKMYVEIGDPQAARETLQELLEESEGDISAKAKSLLNEINA</sequence>
<accession>A0A220S324</accession>
<dbReference type="InterPro" id="IPR020011">
    <property type="entry name" value="FimV_C"/>
</dbReference>
<feature type="compositionally biased region" description="Basic and acidic residues" evidence="1">
    <location>
        <begin position="144"/>
        <end position="158"/>
    </location>
</feature>